<evidence type="ECO:0000259" key="9">
    <source>
        <dbReference type="PROSITE" id="PS50162"/>
    </source>
</evidence>
<feature type="domain" description="RecA family profile 1" evidence="9">
    <location>
        <begin position="221"/>
        <end position="377"/>
    </location>
</feature>
<dbReference type="GO" id="GO:0140664">
    <property type="term" value="F:ATP-dependent DNA damage sensor activity"/>
    <property type="evidence" value="ECO:0007669"/>
    <property type="project" value="InterPro"/>
</dbReference>
<dbReference type="EC" id="2.7.11.1" evidence="1"/>
<dbReference type="PANTHER" id="PTHR43637:SF1">
    <property type="entry name" value="UPF0273 PROTEIN TM_0370"/>
    <property type="match status" value="1"/>
</dbReference>
<dbReference type="InterPro" id="IPR003593">
    <property type="entry name" value="AAA+_ATPase"/>
</dbReference>
<dbReference type="SUPFAM" id="SSF52540">
    <property type="entry name" value="P-loop containing nucleoside triphosphate hydrolases"/>
    <property type="match status" value="2"/>
</dbReference>
<dbReference type="KEGG" id="gah:GAH_01749"/>
<evidence type="ECO:0000256" key="7">
    <source>
        <dbReference type="ARBA" id="ARBA00022801"/>
    </source>
</evidence>
<evidence type="ECO:0000256" key="3">
    <source>
        <dbReference type="ARBA" id="ARBA00022679"/>
    </source>
</evidence>
<evidence type="ECO:0000313" key="12">
    <source>
        <dbReference type="Proteomes" id="UP000034723"/>
    </source>
</evidence>
<dbReference type="SMART" id="SM00382">
    <property type="entry name" value="AAA"/>
    <property type="match status" value="2"/>
</dbReference>
<evidence type="ECO:0000259" key="10">
    <source>
        <dbReference type="PROSITE" id="PS51146"/>
    </source>
</evidence>
<dbReference type="RefSeq" id="WP_048096150.1">
    <property type="nucleotide sequence ID" value="NZ_CP011267.1"/>
</dbReference>
<keyword evidence="5" id="KW-0547">Nucleotide-binding</keyword>
<dbReference type="InterPro" id="IPR010624">
    <property type="entry name" value="KaiC_dom"/>
</dbReference>
<dbReference type="InterPro" id="IPR020588">
    <property type="entry name" value="RecA_ATP-bd"/>
</dbReference>
<dbReference type="GO" id="GO:0004674">
    <property type="term" value="F:protein serine/threonine kinase activity"/>
    <property type="evidence" value="ECO:0007669"/>
    <property type="project" value="UniProtKB-EC"/>
</dbReference>
<keyword evidence="4" id="KW-0677">Repeat</keyword>
<dbReference type="InParanoid" id="A0A0F7IDH9"/>
<dbReference type="GO" id="GO:0016787">
    <property type="term" value="F:hydrolase activity"/>
    <property type="evidence" value="ECO:0007669"/>
    <property type="project" value="UniProtKB-KW"/>
</dbReference>
<evidence type="ECO:0000256" key="8">
    <source>
        <dbReference type="ARBA" id="ARBA00022840"/>
    </source>
</evidence>
<dbReference type="HOGENOM" id="CLU_023669_4_1_2"/>
<evidence type="ECO:0000256" key="6">
    <source>
        <dbReference type="ARBA" id="ARBA00022777"/>
    </source>
</evidence>
<dbReference type="Pfam" id="PF06745">
    <property type="entry name" value="ATPase"/>
    <property type="match status" value="2"/>
</dbReference>
<sequence length="442" mass="49769">MVLSKIISGGIPDGSVILISGEAGTGKTILASSIAQEELERGKKVMFISFNETEDEFFENMKKVGLDLEKPGFLYYDLFSVGRGIVENQLNYIYTEIYKVKPDLIVIDSLTSILTSFSRDHVRSFLNTSISRFVKMLNSKAILISERPFGREGFGHGIEEFVVDGVISLELVYEREHYRRVMRILKMRGRRIEKPSYEFEITDSGLIVFEIPELDASEFVSNEKLTTGIPRLDELTSGGFYRGSITVVVGNTGSGKTTFGLHFCHANAMLGRRAVFVTFEESRNAILRAMENYGMDYEPVKDRLLIYDFVPEAKSPISYFVEISRLISRYRPDVMVIDSLSSLQQHMNPTELAKMMRYLQIVSKENGTAVLATLNRWVDLSSLSSFPATNLSTLADNMIVLSTFIEGGELKRKLVILKQRASPHSVRVHEYSLGEGGVVIHD</sequence>
<keyword evidence="8" id="KW-0067">ATP-binding</keyword>
<evidence type="ECO:0000256" key="4">
    <source>
        <dbReference type="ARBA" id="ARBA00022737"/>
    </source>
</evidence>
<dbReference type="EMBL" id="CP011267">
    <property type="protein sequence ID" value="AKG90972.1"/>
    <property type="molecule type" value="Genomic_DNA"/>
</dbReference>
<dbReference type="GO" id="GO:0006281">
    <property type="term" value="P:DNA repair"/>
    <property type="evidence" value="ECO:0007669"/>
    <property type="project" value="InterPro"/>
</dbReference>
<dbReference type="STRING" id="113653.GAH_01749"/>
<dbReference type="PROSITE" id="PS50162">
    <property type="entry name" value="RECA_2"/>
    <property type="match status" value="1"/>
</dbReference>
<dbReference type="PIRSF" id="PIRSF039117">
    <property type="entry name" value="KaiC"/>
    <property type="match status" value="1"/>
</dbReference>
<dbReference type="Proteomes" id="UP000034723">
    <property type="component" value="Chromosome"/>
</dbReference>
<gene>
    <name evidence="11" type="ORF">GAH_01749</name>
</gene>
<dbReference type="GO" id="GO:0003677">
    <property type="term" value="F:DNA binding"/>
    <property type="evidence" value="ECO:0007669"/>
    <property type="project" value="InterPro"/>
</dbReference>
<dbReference type="InterPro" id="IPR030665">
    <property type="entry name" value="KaiC"/>
</dbReference>
<keyword evidence="12" id="KW-1185">Reference proteome</keyword>
<evidence type="ECO:0000256" key="1">
    <source>
        <dbReference type="ARBA" id="ARBA00012513"/>
    </source>
</evidence>
<dbReference type="GO" id="GO:0005524">
    <property type="term" value="F:ATP binding"/>
    <property type="evidence" value="ECO:0007669"/>
    <property type="project" value="UniProtKB-KW"/>
</dbReference>
<dbReference type="PROSITE" id="PS51146">
    <property type="entry name" value="KAIC"/>
    <property type="match status" value="2"/>
</dbReference>
<organism evidence="11 12">
    <name type="scientific">Geoglobus ahangari</name>
    <dbReference type="NCBI Taxonomy" id="113653"/>
    <lineage>
        <taxon>Archaea</taxon>
        <taxon>Methanobacteriati</taxon>
        <taxon>Methanobacteriota</taxon>
        <taxon>Archaeoglobi</taxon>
        <taxon>Archaeoglobales</taxon>
        <taxon>Archaeoglobaceae</taxon>
        <taxon>Geoglobus</taxon>
    </lineage>
</organism>
<feature type="domain" description="KaiC" evidence="10">
    <location>
        <begin position="223"/>
        <end position="442"/>
    </location>
</feature>
<keyword evidence="2" id="KW-0597">Phosphoprotein</keyword>
<keyword evidence="3" id="KW-0808">Transferase</keyword>
<evidence type="ECO:0000256" key="5">
    <source>
        <dbReference type="ARBA" id="ARBA00022741"/>
    </source>
</evidence>
<evidence type="ECO:0000256" key="2">
    <source>
        <dbReference type="ARBA" id="ARBA00022553"/>
    </source>
</evidence>
<dbReference type="Gene3D" id="3.40.50.300">
    <property type="entry name" value="P-loop containing nucleotide triphosphate hydrolases"/>
    <property type="match status" value="2"/>
</dbReference>
<reference evidence="11 12" key="1">
    <citation type="submission" date="2015-04" db="EMBL/GenBank/DDBJ databases">
        <title>The complete genome sequence of the hyperthermophilic, obligate iron-reducing archaeon Geoglobus ahangari strain 234T.</title>
        <authorList>
            <person name="Manzella M.P."/>
            <person name="Holmes D.E."/>
            <person name="Rocheleau J.M."/>
            <person name="Chung A."/>
            <person name="Reguera G."/>
            <person name="Kashefi K."/>
        </authorList>
    </citation>
    <scope>NUCLEOTIDE SEQUENCE [LARGE SCALE GENOMIC DNA]</scope>
    <source>
        <strain evidence="11 12">234</strain>
    </source>
</reference>
<keyword evidence="6" id="KW-0418">Kinase</keyword>
<dbReference type="PANTHER" id="PTHR43637">
    <property type="entry name" value="UPF0273 PROTEIN TM_0370"/>
    <property type="match status" value="1"/>
</dbReference>
<name>A0A0F7IDH9_9EURY</name>
<dbReference type="InterPro" id="IPR027417">
    <property type="entry name" value="P-loop_NTPase"/>
</dbReference>
<dbReference type="GeneID" id="24804318"/>
<protein>
    <recommendedName>
        <fullName evidence="1">non-specific serine/threonine protein kinase</fullName>
        <ecNumber evidence="1">2.7.11.1</ecNumber>
    </recommendedName>
</protein>
<feature type="domain" description="KaiC" evidence="10">
    <location>
        <begin position="1"/>
        <end position="222"/>
    </location>
</feature>
<dbReference type="InterPro" id="IPR014774">
    <property type="entry name" value="KaiC-like_dom"/>
</dbReference>
<accession>A0A0F7IDH9</accession>
<proteinExistence type="predicted"/>
<keyword evidence="7" id="KW-0378">Hydrolase</keyword>
<dbReference type="OrthoDB" id="51567at2157"/>
<evidence type="ECO:0000313" key="11">
    <source>
        <dbReference type="EMBL" id="AKG90972.1"/>
    </source>
</evidence>
<dbReference type="AlphaFoldDB" id="A0A0F7IDH9"/>